<dbReference type="Gene3D" id="3.30.160.20">
    <property type="match status" value="2"/>
</dbReference>
<feature type="non-terminal residue" evidence="3">
    <location>
        <position position="1"/>
    </location>
</feature>
<accession>A0A819BH31</accession>
<dbReference type="SUPFAM" id="SSF54768">
    <property type="entry name" value="dsRNA-binding domain-like"/>
    <property type="match status" value="2"/>
</dbReference>
<feature type="domain" description="DRBM" evidence="2">
    <location>
        <begin position="13"/>
        <end position="81"/>
    </location>
</feature>
<dbReference type="GO" id="GO:0003725">
    <property type="term" value="F:double-stranded RNA binding"/>
    <property type="evidence" value="ECO:0007669"/>
    <property type="project" value="InterPro"/>
</dbReference>
<proteinExistence type="predicted"/>
<dbReference type="AlphaFoldDB" id="A0A819BH31"/>
<keyword evidence="1" id="KW-0694">RNA-binding</keyword>
<reference evidence="3" key="1">
    <citation type="submission" date="2021-02" db="EMBL/GenBank/DDBJ databases">
        <authorList>
            <person name="Nowell W R."/>
        </authorList>
    </citation>
    <scope>NUCLEOTIDE SEQUENCE</scope>
</reference>
<dbReference type="SMART" id="SM00358">
    <property type="entry name" value="DSRM"/>
    <property type="match status" value="1"/>
</dbReference>
<name>A0A819BH31_9BILA</name>
<comment type="caution">
    <text evidence="3">The sequence shown here is derived from an EMBL/GenBank/DDBJ whole genome shotgun (WGS) entry which is preliminary data.</text>
</comment>
<dbReference type="Proteomes" id="UP000663868">
    <property type="component" value="Unassembled WGS sequence"/>
</dbReference>
<evidence type="ECO:0000259" key="2">
    <source>
        <dbReference type="PROSITE" id="PS50137"/>
    </source>
</evidence>
<dbReference type="EMBL" id="CAJOBB010001056">
    <property type="protein sequence ID" value="CAF3801088.1"/>
    <property type="molecule type" value="Genomic_DNA"/>
</dbReference>
<sequence>MASSSFISGNFGDIKGFLYAWLGKQNKLPSYEVSQQGTKQRIRFKCELTVISYSYTAIGNSTNKKDAQTNAAIDFCQYLVREGKMSQNELEPYLPSKNSSVLTTQTLGTLPAGLVPPHMLQHNTTTNDAIPPPALLPYQPGPPSHYLEQIHSGRKMLEEQEESDTNAAIHGNWTIENAKGRLHQYLQKNNLPQ</sequence>
<evidence type="ECO:0000313" key="3">
    <source>
        <dbReference type="EMBL" id="CAF3801088.1"/>
    </source>
</evidence>
<dbReference type="InterPro" id="IPR044445">
    <property type="entry name" value="DHX9_DSRM_1"/>
</dbReference>
<dbReference type="InterPro" id="IPR014720">
    <property type="entry name" value="dsRBD_dom"/>
</dbReference>
<dbReference type="PROSITE" id="PS50137">
    <property type="entry name" value="DS_RBD"/>
    <property type="match status" value="1"/>
</dbReference>
<protein>
    <recommendedName>
        <fullName evidence="2">DRBM domain-containing protein</fullName>
    </recommendedName>
</protein>
<dbReference type="CDD" id="cd19854">
    <property type="entry name" value="DSRM_DHX9_rpt1"/>
    <property type="match status" value="1"/>
</dbReference>
<gene>
    <name evidence="3" type="ORF">KXQ929_LOCUS17045</name>
</gene>
<dbReference type="FunFam" id="3.30.160.20:FF:000026">
    <property type="entry name" value="ATP-dependent RNA helicase A"/>
    <property type="match status" value="1"/>
</dbReference>
<dbReference type="Pfam" id="PF00035">
    <property type="entry name" value="dsrm"/>
    <property type="match status" value="1"/>
</dbReference>
<evidence type="ECO:0000313" key="4">
    <source>
        <dbReference type="Proteomes" id="UP000663868"/>
    </source>
</evidence>
<organism evidence="3 4">
    <name type="scientific">Adineta steineri</name>
    <dbReference type="NCBI Taxonomy" id="433720"/>
    <lineage>
        <taxon>Eukaryota</taxon>
        <taxon>Metazoa</taxon>
        <taxon>Spiralia</taxon>
        <taxon>Gnathifera</taxon>
        <taxon>Rotifera</taxon>
        <taxon>Eurotatoria</taxon>
        <taxon>Bdelloidea</taxon>
        <taxon>Adinetida</taxon>
        <taxon>Adinetidae</taxon>
        <taxon>Adineta</taxon>
    </lineage>
</organism>
<evidence type="ECO:0000256" key="1">
    <source>
        <dbReference type="PROSITE-ProRule" id="PRU00266"/>
    </source>
</evidence>